<protein>
    <submittedName>
        <fullName evidence="3">Uncharacterized protein</fullName>
    </submittedName>
</protein>
<feature type="compositionally biased region" description="Low complexity" evidence="1">
    <location>
        <begin position="249"/>
        <end position="261"/>
    </location>
</feature>
<evidence type="ECO:0000313" key="4">
    <source>
        <dbReference type="Proteomes" id="UP000466104"/>
    </source>
</evidence>
<feature type="region of interest" description="Disordered" evidence="1">
    <location>
        <begin position="160"/>
        <end position="182"/>
    </location>
</feature>
<dbReference type="EMBL" id="VUMG01000005">
    <property type="protein sequence ID" value="MSS46622.1"/>
    <property type="molecule type" value="Genomic_DNA"/>
</dbReference>
<sequence>MVGGRGHELGVSRTMKARTQRLVICFLAVFLVAPMVPVMRAYATPPWHDGWCKESEDGFAVIVDVSRLDPDKRGDFATQAGGPGVDEGWVVRCRLGLPSLEEMRGEGGGVKVLHEDFFAAQVGIEVTKKYSRGTIFGIPYRNSSVGDVFVGGLSLKMVPDGQGGMKPPRLPENGLDLDDDYEGKATGLGSRGFEGWTNDVANHMFVYITAAPPSCSDAGYKVCLGKKPLAPQIVRPKPTPTPHDDHVKPSPSGHPSSGKSPSGHHPKPSPSKPSPSHHPPSTLPGGSLKPGSNGVVPRGRHVDSRSGAAKRSGAHSGRDQQHDSRVSVPNGPAFRATALPSFQPSGSASVTSSPSPSRSVSPAASQSAGAGLSSTASPSSAWGSDRMPNAAAQAGPISSSSRLPWIIGLVILLLVCGGLAWWLGYVRHDHGPSAGDDR</sequence>
<feature type="compositionally biased region" description="Low complexity" evidence="1">
    <location>
        <begin position="344"/>
        <end position="384"/>
    </location>
</feature>
<feature type="compositionally biased region" description="Pro residues" evidence="1">
    <location>
        <begin position="268"/>
        <end position="282"/>
    </location>
</feature>
<reference evidence="3 4" key="1">
    <citation type="submission" date="2019-08" db="EMBL/GenBank/DDBJ databases">
        <title>In-depth cultivation of the pig gut microbiome towards novel bacterial diversity and tailored functional studies.</title>
        <authorList>
            <person name="Wylensek D."/>
            <person name="Hitch T.C.A."/>
            <person name="Clavel T."/>
        </authorList>
    </citation>
    <scope>NUCLEOTIDE SEQUENCE [LARGE SCALE GENOMIC DNA]</scope>
    <source>
        <strain evidence="3 4">WCA-380-WT-3A</strain>
    </source>
</reference>
<evidence type="ECO:0000256" key="2">
    <source>
        <dbReference type="SAM" id="Phobius"/>
    </source>
</evidence>
<evidence type="ECO:0000313" key="3">
    <source>
        <dbReference type="EMBL" id="MSS46622.1"/>
    </source>
</evidence>
<keyword evidence="2" id="KW-1133">Transmembrane helix</keyword>
<proteinExistence type="predicted"/>
<comment type="caution">
    <text evidence="3">The sequence shown here is derived from an EMBL/GenBank/DDBJ whole genome shotgun (WGS) entry which is preliminary data.</text>
</comment>
<feature type="compositionally biased region" description="Basic and acidic residues" evidence="1">
    <location>
        <begin position="316"/>
        <end position="325"/>
    </location>
</feature>
<keyword evidence="2" id="KW-0472">Membrane</keyword>
<gene>
    <name evidence="3" type="ORF">FYJ43_11495</name>
</gene>
<dbReference type="AlphaFoldDB" id="A0A7K0J9H3"/>
<name>A0A7K0J9H3_9ACTN</name>
<dbReference type="Proteomes" id="UP000466104">
    <property type="component" value="Unassembled WGS sequence"/>
</dbReference>
<keyword evidence="4" id="KW-1185">Reference proteome</keyword>
<organism evidence="3 4">
    <name type="scientific">Cutibacterium porci</name>
    <dbReference type="NCBI Taxonomy" id="2605781"/>
    <lineage>
        <taxon>Bacteria</taxon>
        <taxon>Bacillati</taxon>
        <taxon>Actinomycetota</taxon>
        <taxon>Actinomycetes</taxon>
        <taxon>Propionibacteriales</taxon>
        <taxon>Propionibacteriaceae</taxon>
        <taxon>Cutibacterium</taxon>
    </lineage>
</organism>
<feature type="transmembrane region" description="Helical" evidence="2">
    <location>
        <begin position="403"/>
        <end position="423"/>
    </location>
</feature>
<accession>A0A7K0J9H3</accession>
<evidence type="ECO:0000256" key="1">
    <source>
        <dbReference type="SAM" id="MobiDB-lite"/>
    </source>
</evidence>
<keyword evidence="2" id="KW-0812">Transmembrane</keyword>
<feature type="region of interest" description="Disordered" evidence="1">
    <location>
        <begin position="231"/>
        <end position="384"/>
    </location>
</feature>